<dbReference type="Pfam" id="PF08541">
    <property type="entry name" value="ACP_syn_III_C"/>
    <property type="match status" value="1"/>
</dbReference>
<dbReference type="NCBIfam" id="TIGR00747">
    <property type="entry name" value="fabH"/>
    <property type="match status" value="1"/>
</dbReference>
<keyword evidence="3 14" id="KW-0963">Cytoplasm</keyword>
<keyword evidence="7 14" id="KW-0443">Lipid metabolism</keyword>
<keyword evidence="14" id="KW-0511">Multifunctional enzyme</keyword>
<evidence type="ECO:0000256" key="13">
    <source>
        <dbReference type="ARBA" id="ARBA00052985"/>
    </source>
</evidence>
<dbReference type="EMBL" id="CP034346">
    <property type="protein sequence ID" value="AZS17295.1"/>
    <property type="molecule type" value="Genomic_DNA"/>
</dbReference>
<dbReference type="EC" id="2.3.1.180" evidence="14"/>
<comment type="similarity">
    <text evidence="2 14">Belongs to the thiolase-like superfamily. FabH family.</text>
</comment>
<evidence type="ECO:0000259" key="16">
    <source>
        <dbReference type="Pfam" id="PF08545"/>
    </source>
</evidence>
<feature type="region of interest" description="ACP-binding" evidence="14">
    <location>
        <begin position="255"/>
        <end position="259"/>
    </location>
</feature>
<feature type="domain" description="Beta-ketoacyl-[acyl-carrier-protein] synthase III N-terminal" evidence="16">
    <location>
        <begin position="111"/>
        <end position="189"/>
    </location>
</feature>
<evidence type="ECO:0000256" key="8">
    <source>
        <dbReference type="ARBA" id="ARBA00023160"/>
    </source>
</evidence>
<feature type="active site" evidence="14">
    <location>
        <position position="254"/>
    </location>
</feature>
<dbReference type="HAMAP" id="MF_01815">
    <property type="entry name" value="FabH"/>
    <property type="match status" value="1"/>
</dbReference>
<evidence type="ECO:0000256" key="10">
    <source>
        <dbReference type="ARBA" id="ARBA00051096"/>
    </source>
</evidence>
<dbReference type="GO" id="GO:0006633">
    <property type="term" value="P:fatty acid biosynthetic process"/>
    <property type="evidence" value="ECO:0007669"/>
    <property type="project" value="UniProtKB-UniRule"/>
</dbReference>
<feature type="active site" evidence="14">
    <location>
        <position position="117"/>
    </location>
</feature>
<evidence type="ECO:0000256" key="9">
    <source>
        <dbReference type="ARBA" id="ARBA00023315"/>
    </source>
</evidence>
<dbReference type="InterPro" id="IPR013751">
    <property type="entry name" value="ACP_syn_III_N"/>
</dbReference>
<comment type="function">
    <text evidence="14">Catalyzes the condensation reaction of fatty acid synthesis by the addition to an acyl acceptor of two carbons from malonyl-ACP. Catalyzes the first condensation reaction which initiates fatty acid synthesis and may therefore play a role in governing the total rate of fatty acid production. Possesses both acetoacetyl-ACP synthase and acetyl transacylase activities. Its substrate specificity determines the biosynthesis of branched-chain and/or straight-chain of fatty acids.</text>
</comment>
<comment type="catalytic activity">
    <reaction evidence="11">
        <text>(2S)-2-methylbutanoyl-CoA + malonyl-[ACP] + H(+) = (4S)-4-methyl-3-oxohexanoyl-[ACP] + CO2 + CoA</text>
        <dbReference type="Rhea" id="RHEA:42276"/>
        <dbReference type="Rhea" id="RHEA-COMP:9623"/>
        <dbReference type="Rhea" id="RHEA-COMP:17148"/>
        <dbReference type="ChEBI" id="CHEBI:15378"/>
        <dbReference type="ChEBI" id="CHEBI:16526"/>
        <dbReference type="ChEBI" id="CHEBI:57287"/>
        <dbReference type="ChEBI" id="CHEBI:78449"/>
        <dbReference type="ChEBI" id="CHEBI:88166"/>
        <dbReference type="ChEBI" id="CHEBI:167462"/>
        <dbReference type="EC" id="2.3.1.300"/>
    </reaction>
    <physiologicalReaction direction="left-to-right" evidence="11">
        <dbReference type="Rhea" id="RHEA:42277"/>
    </physiologicalReaction>
</comment>
<dbReference type="InterPro" id="IPR016039">
    <property type="entry name" value="Thiolase-like"/>
</dbReference>
<keyword evidence="4 14" id="KW-0444">Lipid biosynthesis</keyword>
<evidence type="ECO:0000313" key="18">
    <source>
        <dbReference type="Proteomes" id="UP000270678"/>
    </source>
</evidence>
<dbReference type="OrthoDB" id="9815506at2"/>
<dbReference type="UniPathway" id="UPA00094"/>
<dbReference type="PANTHER" id="PTHR34069:SF2">
    <property type="entry name" value="BETA-KETOACYL-[ACYL-CARRIER-PROTEIN] SYNTHASE III"/>
    <property type="match status" value="1"/>
</dbReference>
<dbReference type="AlphaFoldDB" id="A0A3Q9IBS2"/>
<comment type="catalytic activity">
    <reaction evidence="12">
        <text>2-methylpropanoyl-CoA + malonyl-[ACP] + H(+) = 4-methyl-3-oxopentanoyl-[ACP] + CO2 + CoA</text>
        <dbReference type="Rhea" id="RHEA:42268"/>
        <dbReference type="Rhea" id="RHEA-COMP:9623"/>
        <dbReference type="Rhea" id="RHEA-COMP:9940"/>
        <dbReference type="ChEBI" id="CHEBI:15378"/>
        <dbReference type="ChEBI" id="CHEBI:16526"/>
        <dbReference type="ChEBI" id="CHEBI:57287"/>
        <dbReference type="ChEBI" id="CHEBI:57338"/>
        <dbReference type="ChEBI" id="CHEBI:78449"/>
        <dbReference type="ChEBI" id="CHEBI:78820"/>
        <dbReference type="EC" id="2.3.1.300"/>
    </reaction>
    <physiologicalReaction direction="left-to-right" evidence="12">
        <dbReference type="Rhea" id="RHEA:42269"/>
    </physiologicalReaction>
</comment>
<evidence type="ECO:0000256" key="12">
    <source>
        <dbReference type="ARBA" id="ARBA00052467"/>
    </source>
</evidence>
<accession>A0A3Q9IBS2</accession>
<comment type="subunit">
    <text evidence="14">Homodimer.</text>
</comment>
<dbReference type="NCBIfam" id="NF006829">
    <property type="entry name" value="PRK09352.1"/>
    <property type="match status" value="1"/>
</dbReference>
<dbReference type="RefSeq" id="WP_127002724.1">
    <property type="nucleotide sequence ID" value="NZ_CP034346.1"/>
</dbReference>
<dbReference type="GO" id="GO:0044550">
    <property type="term" value="P:secondary metabolite biosynthetic process"/>
    <property type="evidence" value="ECO:0007669"/>
    <property type="project" value="TreeGrafter"/>
</dbReference>
<feature type="domain" description="Beta-ketoacyl-[acyl-carrier-protein] synthase III C-terminal" evidence="15">
    <location>
        <begin position="238"/>
        <end position="327"/>
    </location>
</feature>
<dbReference type="GO" id="GO:0004315">
    <property type="term" value="F:3-oxoacyl-[acyl-carrier-protein] synthase activity"/>
    <property type="evidence" value="ECO:0007669"/>
    <property type="project" value="InterPro"/>
</dbReference>
<keyword evidence="8 14" id="KW-0275">Fatty acid biosynthesis</keyword>
<gene>
    <name evidence="14" type="primary">fabH</name>
    <name evidence="17" type="ORF">EI981_24605</name>
</gene>
<comment type="catalytic activity">
    <reaction evidence="10">
        <text>malonyl-[ACP] + acetyl-CoA + H(+) = 3-oxobutanoyl-[ACP] + CO2 + CoA</text>
        <dbReference type="Rhea" id="RHEA:12080"/>
        <dbReference type="Rhea" id="RHEA-COMP:9623"/>
        <dbReference type="Rhea" id="RHEA-COMP:9625"/>
        <dbReference type="ChEBI" id="CHEBI:15378"/>
        <dbReference type="ChEBI" id="CHEBI:16526"/>
        <dbReference type="ChEBI" id="CHEBI:57287"/>
        <dbReference type="ChEBI" id="CHEBI:57288"/>
        <dbReference type="ChEBI" id="CHEBI:78449"/>
        <dbReference type="ChEBI" id="CHEBI:78450"/>
        <dbReference type="EC" id="2.3.1.180"/>
    </reaction>
    <physiologicalReaction direction="left-to-right" evidence="10">
        <dbReference type="Rhea" id="RHEA:12081"/>
    </physiologicalReaction>
</comment>
<keyword evidence="9 14" id="KW-0012">Acyltransferase</keyword>
<dbReference type="CDD" id="cd00830">
    <property type="entry name" value="KAS_III"/>
    <property type="match status" value="1"/>
</dbReference>
<keyword evidence="18" id="KW-1185">Reference proteome</keyword>
<evidence type="ECO:0000313" key="17">
    <source>
        <dbReference type="EMBL" id="AZS17295.1"/>
    </source>
</evidence>
<organism evidence="17 18">
    <name type="scientific">Paenibacillus lutimineralis</name>
    <dbReference type="NCBI Taxonomy" id="2707005"/>
    <lineage>
        <taxon>Bacteria</taxon>
        <taxon>Bacillati</taxon>
        <taxon>Bacillota</taxon>
        <taxon>Bacilli</taxon>
        <taxon>Bacillales</taxon>
        <taxon>Paenibacillaceae</taxon>
        <taxon>Paenibacillus</taxon>
    </lineage>
</organism>
<reference evidence="18" key="1">
    <citation type="submission" date="2018-12" db="EMBL/GenBank/DDBJ databases">
        <title>Complete genome sequence of Paenibacillus sp. MBLB1234.</title>
        <authorList>
            <person name="Nam Y.-D."/>
            <person name="Kang J."/>
            <person name="Chung W.-H."/>
            <person name="Park Y.S."/>
        </authorList>
    </citation>
    <scope>NUCLEOTIDE SEQUENCE [LARGE SCALE GENOMIC DNA]</scope>
    <source>
        <strain evidence="18">MBLB1234</strain>
    </source>
</reference>
<dbReference type="GO" id="GO:0005737">
    <property type="term" value="C:cytoplasm"/>
    <property type="evidence" value="ECO:0007669"/>
    <property type="project" value="UniProtKB-SubCell"/>
</dbReference>
<evidence type="ECO:0000256" key="11">
    <source>
        <dbReference type="ARBA" id="ARBA00052407"/>
    </source>
</evidence>
<comment type="catalytic activity">
    <reaction evidence="13">
        <text>3-methylbutanoyl-CoA + malonyl-[ACP] + H(+) = 5-methyl-3-oxohexanoyl-[ACP] + CO2 + CoA</text>
        <dbReference type="Rhea" id="RHEA:42272"/>
        <dbReference type="Rhea" id="RHEA-COMP:9623"/>
        <dbReference type="Rhea" id="RHEA-COMP:9941"/>
        <dbReference type="ChEBI" id="CHEBI:15378"/>
        <dbReference type="ChEBI" id="CHEBI:16526"/>
        <dbReference type="ChEBI" id="CHEBI:57287"/>
        <dbReference type="ChEBI" id="CHEBI:57345"/>
        <dbReference type="ChEBI" id="CHEBI:78449"/>
        <dbReference type="ChEBI" id="CHEBI:78822"/>
        <dbReference type="EC" id="2.3.1.300"/>
    </reaction>
    <physiologicalReaction direction="left-to-right" evidence="13">
        <dbReference type="Rhea" id="RHEA:42273"/>
    </physiologicalReaction>
</comment>
<evidence type="ECO:0000256" key="2">
    <source>
        <dbReference type="ARBA" id="ARBA00008642"/>
    </source>
</evidence>
<dbReference type="Gene3D" id="3.40.47.10">
    <property type="match status" value="1"/>
</dbReference>
<dbReference type="InterPro" id="IPR013747">
    <property type="entry name" value="ACP_syn_III_C"/>
</dbReference>
<sequence>MKAQFSQSRITAIGTHVPEQRLTNDDLSKLVDTNDEWIVQRTGMKERRIAADHEFTSDLCIKAVQNLAERYNKSLDDVDMVIVATTTPDYPFPSVACKIQDYFGISRTGAFDLNATCAGFVYGLHLANGLITSGLHKKILVVAGETLSKVTDYTDRSTCILFGDGAGAVLVEYDDSHPGFITSVQGTNGEGGIHVYRSGLSHTFKGTELAGDGKMVQNGREVYKWAVQTVSAGVKQLLEQANMNVDDIDWFVPHSANLRMIDSICEKSGIPLERTLYSMEYYGNTSAASIPLALDLGVQEGRLNYGDTMLLYGFGGGLTHSGQIIKWGVPQV</sequence>
<evidence type="ECO:0000256" key="6">
    <source>
        <dbReference type="ARBA" id="ARBA00022832"/>
    </source>
</evidence>
<comment type="domain">
    <text evidence="14">The last Arg residue of the ACP-binding site is essential for the weak association between ACP/AcpP and FabH.</text>
</comment>
<evidence type="ECO:0000256" key="7">
    <source>
        <dbReference type="ARBA" id="ARBA00023098"/>
    </source>
</evidence>
<keyword evidence="5 14" id="KW-0808">Transferase</keyword>
<dbReference type="Proteomes" id="UP000270678">
    <property type="component" value="Chromosome"/>
</dbReference>
<feature type="active site" evidence="14">
    <location>
        <position position="284"/>
    </location>
</feature>
<name>A0A3Q9IBS2_9BACL</name>
<dbReference type="PANTHER" id="PTHR34069">
    <property type="entry name" value="3-OXOACYL-[ACYL-CARRIER-PROTEIN] SYNTHASE 3"/>
    <property type="match status" value="1"/>
</dbReference>
<comment type="pathway">
    <text evidence="1 14">Lipid metabolism; fatty acid biosynthesis.</text>
</comment>
<proteinExistence type="inferred from homology"/>
<dbReference type="GO" id="GO:0033818">
    <property type="term" value="F:beta-ketoacyl-acyl-carrier-protein synthase III activity"/>
    <property type="evidence" value="ECO:0007669"/>
    <property type="project" value="UniProtKB-UniRule"/>
</dbReference>
<evidence type="ECO:0000256" key="3">
    <source>
        <dbReference type="ARBA" id="ARBA00022490"/>
    </source>
</evidence>
<dbReference type="KEGG" id="plut:EI981_24605"/>
<dbReference type="InterPro" id="IPR004655">
    <property type="entry name" value="FabH"/>
</dbReference>
<evidence type="ECO:0000256" key="5">
    <source>
        <dbReference type="ARBA" id="ARBA00022679"/>
    </source>
</evidence>
<evidence type="ECO:0000259" key="15">
    <source>
        <dbReference type="Pfam" id="PF08541"/>
    </source>
</evidence>
<protein>
    <recommendedName>
        <fullName evidence="14">Beta-ketoacyl-[acyl-carrier-protein] synthase III</fullName>
        <shortName evidence="14">Beta-ketoacyl-ACP synthase III</shortName>
        <shortName evidence="14">KAS III</shortName>
        <ecNumber evidence="14">2.3.1.180</ecNumber>
    </recommendedName>
    <alternativeName>
        <fullName evidence="14">3-oxoacyl-[acyl-carrier-protein] synthase 3</fullName>
    </alternativeName>
    <alternativeName>
        <fullName evidence="14">3-oxoacyl-[acyl-carrier-protein] synthase III</fullName>
    </alternativeName>
</protein>
<keyword evidence="6 14" id="KW-0276">Fatty acid metabolism</keyword>
<evidence type="ECO:0000256" key="1">
    <source>
        <dbReference type="ARBA" id="ARBA00005194"/>
    </source>
</evidence>
<dbReference type="SUPFAM" id="SSF53901">
    <property type="entry name" value="Thiolase-like"/>
    <property type="match status" value="1"/>
</dbReference>
<dbReference type="Pfam" id="PF08545">
    <property type="entry name" value="ACP_syn_III"/>
    <property type="match status" value="1"/>
</dbReference>
<evidence type="ECO:0000256" key="4">
    <source>
        <dbReference type="ARBA" id="ARBA00022516"/>
    </source>
</evidence>
<comment type="subcellular location">
    <subcellularLocation>
        <location evidence="14">Cytoplasm</location>
    </subcellularLocation>
</comment>
<evidence type="ECO:0000256" key="14">
    <source>
        <dbReference type="HAMAP-Rule" id="MF_01815"/>
    </source>
</evidence>
<dbReference type="FunFam" id="3.40.47.10:FF:000004">
    <property type="entry name" value="3-oxoacyl-[acyl-carrier-protein] synthase 3"/>
    <property type="match status" value="1"/>
</dbReference>